<dbReference type="EMBL" id="QZCH01000001">
    <property type="protein sequence ID" value="RJG51244.1"/>
    <property type="molecule type" value="Genomic_DNA"/>
</dbReference>
<accession>A0A418YJU9</accession>
<evidence type="ECO:0000313" key="2">
    <source>
        <dbReference type="Proteomes" id="UP000283255"/>
    </source>
</evidence>
<reference evidence="1 2" key="2">
    <citation type="submission" date="2019-01" db="EMBL/GenBank/DDBJ databases">
        <title>Motilimonas pumilus sp. nov., isolated from the gut of sea cucumber (Apostichopus japonicus).</title>
        <authorList>
            <person name="Wang F.-Q."/>
            <person name="Ren L.-H."/>
            <person name="Lin Y.-W."/>
            <person name="Sun G.-H."/>
            <person name="Du Z.-J."/>
            <person name="Zhao J.-X."/>
            <person name="Liu X.-J."/>
            <person name="Liu L.-J."/>
        </authorList>
    </citation>
    <scope>NUCLEOTIDE SEQUENCE [LARGE SCALE GENOMIC DNA]</scope>
    <source>
        <strain evidence="1 2">PLHSC7-2</strain>
    </source>
</reference>
<sequence length="86" mass="9761">MQHTKIINFDLNPQFGLVWVDLLNKRKKRTFTVQCFTQDMAIEKQNCGHNEGLCGDVNEAAFNYYGEGKCMEVLFTQAQKAGITVA</sequence>
<keyword evidence="2" id="KW-1185">Reference proteome</keyword>
<comment type="caution">
    <text evidence="1">The sequence shown here is derived from an EMBL/GenBank/DDBJ whole genome shotgun (WGS) entry which is preliminary data.</text>
</comment>
<dbReference type="RefSeq" id="WP_119908792.1">
    <property type="nucleotide sequence ID" value="NZ_QZCH01000001.1"/>
</dbReference>
<name>A0A418YJU9_9GAMM</name>
<dbReference type="Proteomes" id="UP000283255">
    <property type="component" value="Unassembled WGS sequence"/>
</dbReference>
<organism evidence="1 2">
    <name type="scientific">Motilimonas pumila</name>
    <dbReference type="NCBI Taxonomy" id="2303987"/>
    <lineage>
        <taxon>Bacteria</taxon>
        <taxon>Pseudomonadati</taxon>
        <taxon>Pseudomonadota</taxon>
        <taxon>Gammaproteobacteria</taxon>
        <taxon>Alteromonadales</taxon>
        <taxon>Alteromonadales genera incertae sedis</taxon>
        <taxon>Motilimonas</taxon>
    </lineage>
</organism>
<protein>
    <submittedName>
        <fullName evidence="1">Uncharacterized protein</fullName>
    </submittedName>
</protein>
<reference evidence="1 2" key="1">
    <citation type="submission" date="2018-09" db="EMBL/GenBank/DDBJ databases">
        <authorList>
            <person name="Wang F."/>
        </authorList>
    </citation>
    <scope>NUCLEOTIDE SEQUENCE [LARGE SCALE GENOMIC DNA]</scope>
    <source>
        <strain evidence="1 2">PLHSC7-2</strain>
    </source>
</reference>
<gene>
    <name evidence="1" type="ORF">D1Z90_00475</name>
</gene>
<evidence type="ECO:0000313" key="1">
    <source>
        <dbReference type="EMBL" id="RJG51244.1"/>
    </source>
</evidence>
<proteinExistence type="predicted"/>
<dbReference type="AlphaFoldDB" id="A0A418YJU9"/>